<dbReference type="GeneID" id="78557410"/>
<proteinExistence type="predicted"/>
<feature type="region of interest" description="Disordered" evidence="1">
    <location>
        <begin position="43"/>
        <end position="62"/>
    </location>
</feature>
<dbReference type="EMBL" id="LT629689">
    <property type="protein sequence ID" value="SDG45297.1"/>
    <property type="molecule type" value="Genomic_DNA"/>
</dbReference>
<protein>
    <submittedName>
        <fullName evidence="3">Uncharacterized protein</fullName>
    </submittedName>
</protein>
<reference evidence="2 4" key="1">
    <citation type="submission" date="2016-10" db="EMBL/GenBank/DDBJ databases">
        <authorList>
            <person name="Varghese N."/>
            <person name="Submissions S."/>
        </authorList>
    </citation>
    <scope>NUCLEOTIDE SEQUENCE [LARGE SCALE GENOMIC DNA]</scope>
    <source>
        <strain evidence="2 4">DSM 17835</strain>
    </source>
</reference>
<organism evidence="3 5">
    <name type="scientific">Pseudomonas extremaustralis</name>
    <dbReference type="NCBI Taxonomy" id="359110"/>
    <lineage>
        <taxon>Bacteria</taxon>
        <taxon>Pseudomonadati</taxon>
        <taxon>Pseudomonadota</taxon>
        <taxon>Gammaproteobacteria</taxon>
        <taxon>Pseudomonadales</taxon>
        <taxon>Pseudomonadaceae</taxon>
        <taxon>Pseudomonas</taxon>
    </lineage>
</organism>
<name>A0A5C5Q502_9PSED</name>
<evidence type="ECO:0000313" key="3">
    <source>
        <dbReference type="EMBL" id="TWR96603.1"/>
    </source>
</evidence>
<dbReference type="OrthoDB" id="6954251at2"/>
<dbReference type="Proteomes" id="UP000317951">
    <property type="component" value="Unassembled WGS sequence"/>
</dbReference>
<dbReference type="Proteomes" id="UP000182858">
    <property type="component" value="Chromosome I"/>
</dbReference>
<accession>A0A5C5Q502</accession>
<dbReference type="AlphaFoldDB" id="A0A5C5Q502"/>
<dbReference type="EMBL" id="VFET01000055">
    <property type="protein sequence ID" value="TWR96603.1"/>
    <property type="molecule type" value="Genomic_DNA"/>
</dbReference>
<evidence type="ECO:0000256" key="1">
    <source>
        <dbReference type="SAM" id="MobiDB-lite"/>
    </source>
</evidence>
<reference evidence="3 5" key="2">
    <citation type="submission" date="2019-06" db="EMBL/GenBank/DDBJ databases">
        <title>Pseudomonas bimorpha sp. nov. isolated from bovine raw milk and skim milk concentrate.</title>
        <authorList>
            <person name="Hofmann K."/>
            <person name="Huptas C."/>
            <person name="Doll E."/>
            <person name="Scherer S."/>
            <person name="Wenning M."/>
        </authorList>
    </citation>
    <scope>NUCLEOTIDE SEQUENCE [LARGE SCALE GENOMIC DNA]</scope>
    <source>
        <strain evidence="3 5">DSM 17835</strain>
    </source>
</reference>
<dbReference type="RefSeq" id="WP_010568073.1">
    <property type="nucleotide sequence ID" value="NZ_LT629689.1"/>
</dbReference>
<evidence type="ECO:0000313" key="2">
    <source>
        <dbReference type="EMBL" id="SDG45297.1"/>
    </source>
</evidence>
<keyword evidence="4" id="KW-1185">Reference proteome</keyword>
<sequence length="62" mass="6888">MPERKPLEVWLDGKGQSQLELLAKANGITPEQLTTKIMNEALDRMTRPPKSRSNVASIGRKG</sequence>
<gene>
    <name evidence="3" type="ORF">FIV36_30570</name>
    <name evidence="2" type="ORF">SAMN05216591_6127</name>
</gene>
<evidence type="ECO:0000313" key="4">
    <source>
        <dbReference type="Proteomes" id="UP000182858"/>
    </source>
</evidence>
<evidence type="ECO:0000313" key="5">
    <source>
        <dbReference type="Proteomes" id="UP000317951"/>
    </source>
</evidence>